<dbReference type="InterPro" id="IPR044851">
    <property type="entry name" value="Wax_synthase"/>
</dbReference>
<keyword evidence="7 9" id="KW-0472">Membrane</keyword>
<dbReference type="AlphaFoldDB" id="S8DZM9"/>
<feature type="transmembrane region" description="Helical" evidence="9">
    <location>
        <begin position="65"/>
        <end position="86"/>
    </location>
</feature>
<proteinExistence type="inferred from homology"/>
<keyword evidence="3" id="KW-0808">Transferase</keyword>
<dbReference type="GO" id="GO:0006629">
    <property type="term" value="P:lipid metabolic process"/>
    <property type="evidence" value="ECO:0007669"/>
    <property type="project" value="UniProtKB-KW"/>
</dbReference>
<dbReference type="GO" id="GO:0016020">
    <property type="term" value="C:membrane"/>
    <property type="evidence" value="ECO:0007669"/>
    <property type="project" value="UniProtKB-SubCell"/>
</dbReference>
<evidence type="ECO:0000313" key="12">
    <source>
        <dbReference type="Proteomes" id="UP000015453"/>
    </source>
</evidence>
<comment type="similarity">
    <text evidence="2">Belongs to the wax synthase family.</text>
</comment>
<feature type="transmembrane region" description="Helical" evidence="9">
    <location>
        <begin position="224"/>
        <end position="248"/>
    </location>
</feature>
<gene>
    <name evidence="11" type="ORF">M569_05960</name>
</gene>
<dbReference type="Pfam" id="PF13813">
    <property type="entry name" value="MBOAT_2"/>
    <property type="match status" value="1"/>
</dbReference>
<dbReference type="OrthoDB" id="1077582at2759"/>
<keyword evidence="12" id="KW-1185">Reference proteome</keyword>
<evidence type="ECO:0000256" key="8">
    <source>
        <dbReference type="ARBA" id="ARBA00023315"/>
    </source>
</evidence>
<comment type="subcellular location">
    <subcellularLocation>
        <location evidence="1">Membrane</location>
        <topology evidence="1">Multi-pass membrane protein</topology>
    </subcellularLocation>
</comment>
<evidence type="ECO:0000256" key="7">
    <source>
        <dbReference type="ARBA" id="ARBA00023136"/>
    </source>
</evidence>
<dbReference type="PIRSF" id="PIRSF037006">
    <property type="entry name" value="Wax_synthase"/>
    <property type="match status" value="1"/>
</dbReference>
<keyword evidence="8" id="KW-0012">Acyltransferase</keyword>
<evidence type="ECO:0000256" key="9">
    <source>
        <dbReference type="SAM" id="Phobius"/>
    </source>
</evidence>
<dbReference type="Proteomes" id="UP000015453">
    <property type="component" value="Unassembled WGS sequence"/>
</dbReference>
<keyword evidence="4 9" id="KW-0812">Transmembrane</keyword>
<feature type="non-terminal residue" evidence="11">
    <location>
        <position position="335"/>
    </location>
</feature>
<feature type="transmembrane region" description="Helical" evidence="9">
    <location>
        <begin position="283"/>
        <end position="305"/>
    </location>
</feature>
<evidence type="ECO:0000256" key="3">
    <source>
        <dbReference type="ARBA" id="ARBA00022679"/>
    </source>
</evidence>
<name>S8DZM9_9LAMI</name>
<organism evidence="11 12">
    <name type="scientific">Genlisea aurea</name>
    <dbReference type="NCBI Taxonomy" id="192259"/>
    <lineage>
        <taxon>Eukaryota</taxon>
        <taxon>Viridiplantae</taxon>
        <taxon>Streptophyta</taxon>
        <taxon>Embryophyta</taxon>
        <taxon>Tracheophyta</taxon>
        <taxon>Spermatophyta</taxon>
        <taxon>Magnoliopsida</taxon>
        <taxon>eudicotyledons</taxon>
        <taxon>Gunneridae</taxon>
        <taxon>Pentapetalae</taxon>
        <taxon>asterids</taxon>
        <taxon>lamiids</taxon>
        <taxon>Lamiales</taxon>
        <taxon>Lentibulariaceae</taxon>
        <taxon>Genlisea</taxon>
    </lineage>
</organism>
<evidence type="ECO:0000256" key="5">
    <source>
        <dbReference type="ARBA" id="ARBA00022989"/>
    </source>
</evidence>
<protein>
    <recommendedName>
        <fullName evidence="10">Wax synthase domain-containing protein</fullName>
    </recommendedName>
</protein>
<evidence type="ECO:0000256" key="2">
    <source>
        <dbReference type="ARBA" id="ARBA00007282"/>
    </source>
</evidence>
<evidence type="ECO:0000313" key="11">
    <source>
        <dbReference type="EMBL" id="EPS68808.1"/>
    </source>
</evidence>
<feature type="transmembrane region" description="Helical" evidence="9">
    <location>
        <begin position="145"/>
        <end position="171"/>
    </location>
</feature>
<dbReference type="EMBL" id="AUSU01002433">
    <property type="protein sequence ID" value="EPS68808.1"/>
    <property type="molecule type" value="Genomic_DNA"/>
</dbReference>
<evidence type="ECO:0000256" key="1">
    <source>
        <dbReference type="ARBA" id="ARBA00004141"/>
    </source>
</evidence>
<dbReference type="PANTHER" id="PTHR31595:SF70">
    <property type="entry name" value="LONG-CHAIN-ALCOHOL O-FATTY-ACYLTRANSFERASE 3-RELATED"/>
    <property type="match status" value="1"/>
</dbReference>
<dbReference type="InterPro" id="IPR017088">
    <property type="entry name" value="Wax_synthase_Magnoliopsida"/>
</dbReference>
<keyword evidence="6" id="KW-0443">Lipid metabolism</keyword>
<evidence type="ECO:0000256" key="4">
    <source>
        <dbReference type="ARBA" id="ARBA00022692"/>
    </source>
</evidence>
<dbReference type="PANTHER" id="PTHR31595">
    <property type="entry name" value="LONG-CHAIN-ALCOHOL O-FATTY-ACYLTRANSFERASE 3-RELATED"/>
    <property type="match status" value="1"/>
</dbReference>
<feature type="domain" description="Wax synthase" evidence="10">
    <location>
        <begin position="176"/>
        <end position="263"/>
    </location>
</feature>
<evidence type="ECO:0000256" key="6">
    <source>
        <dbReference type="ARBA" id="ARBA00023098"/>
    </source>
</evidence>
<sequence>MDPELELFVKVWLTAVGSLVYCRQIAGRIPGGPARLLAVLPAVYLFIALPFQLSVVVLGAPTVFYLGWLANFKLLLFAFGAGRLAAEPPLSLVEFVAVGLLPVQKSKGAESSPGNRFRLVLESVALAAILWLSSYREFIHPNVMLILYGGTIGLCLDLMFAVTSVAVRAAVGMELEPQFDRPYLATSLQDFWGRRWNLIVTGILRPSVYLPVRRFTAPYAGEKLALAAAILATFAVSGLMHEFIFFYLTSRATPTWEVTCFFLLHGFCVVLEDQMKRGGVRRLPVGASRISTLGFVGMTGAWLFFPQLINYGVALKGIEECLTAIAYVRDRMMVM</sequence>
<dbReference type="GO" id="GO:0008374">
    <property type="term" value="F:O-acyltransferase activity"/>
    <property type="evidence" value="ECO:0007669"/>
    <property type="project" value="InterPro"/>
</dbReference>
<comment type="caution">
    <text evidence="11">The sequence shown here is derived from an EMBL/GenBank/DDBJ whole genome shotgun (WGS) entry which is preliminary data.</text>
</comment>
<feature type="transmembrane region" description="Helical" evidence="9">
    <location>
        <begin position="38"/>
        <end position="58"/>
    </location>
</feature>
<accession>S8DZM9</accession>
<reference evidence="11 12" key="1">
    <citation type="journal article" date="2013" name="BMC Genomics">
        <title>The miniature genome of a carnivorous plant Genlisea aurea contains a low number of genes and short non-coding sequences.</title>
        <authorList>
            <person name="Leushkin E.V."/>
            <person name="Sutormin R.A."/>
            <person name="Nabieva E.R."/>
            <person name="Penin A.A."/>
            <person name="Kondrashov A.S."/>
            <person name="Logacheva M.D."/>
        </authorList>
    </citation>
    <scope>NUCLEOTIDE SEQUENCE [LARGE SCALE GENOMIC DNA]</scope>
</reference>
<keyword evidence="5 9" id="KW-1133">Transmembrane helix</keyword>
<evidence type="ECO:0000259" key="10">
    <source>
        <dbReference type="Pfam" id="PF13813"/>
    </source>
</evidence>
<dbReference type="InterPro" id="IPR032805">
    <property type="entry name" value="Wax_synthase_dom"/>
</dbReference>